<evidence type="ECO:0000313" key="1">
    <source>
        <dbReference type="EMBL" id="MBP1874709.1"/>
    </source>
</evidence>
<dbReference type="EMBL" id="JAGGJR010000008">
    <property type="protein sequence ID" value="MBP1874709.1"/>
    <property type="molecule type" value="Genomic_DNA"/>
</dbReference>
<comment type="caution">
    <text evidence="1">The sequence shown here is derived from an EMBL/GenBank/DDBJ whole genome shotgun (WGS) entry which is preliminary data.</text>
</comment>
<keyword evidence="2" id="KW-1185">Reference proteome</keyword>
<dbReference type="Proteomes" id="UP000823773">
    <property type="component" value="Unassembled WGS sequence"/>
</dbReference>
<protein>
    <submittedName>
        <fullName evidence="1">Uncharacterized protein</fullName>
    </submittedName>
</protein>
<gene>
    <name evidence="1" type="ORF">J2Z19_004442</name>
</gene>
<organism evidence="1 2">
    <name type="scientific">Ensifer adhaerens</name>
    <name type="common">Sinorhizobium morelense</name>
    <dbReference type="NCBI Taxonomy" id="106592"/>
    <lineage>
        <taxon>Bacteria</taxon>
        <taxon>Pseudomonadati</taxon>
        <taxon>Pseudomonadota</taxon>
        <taxon>Alphaproteobacteria</taxon>
        <taxon>Hyphomicrobiales</taxon>
        <taxon>Rhizobiaceae</taxon>
        <taxon>Sinorhizobium/Ensifer group</taxon>
        <taxon>Ensifer</taxon>
    </lineage>
</organism>
<sequence>MKTNDLISLLAEDAPVGMRLGRMLALALVAGGVVSALVLLSTVGVRPNLATAIETARVLFKIGFTLVLAIVACRFVFLVGQPGRSLKARGFQLAVPGLLLAIAVVSELLVLPSQAWTASLIGRNAGFCLFFIPVLSLAPLAGFLIVLRNGAPDNPGLAGASAGLAAGAIAALLYAFHCPDDSPLFLSVWYSIAVLLVTAVGYFVGRRWLRW</sequence>
<evidence type="ECO:0000313" key="2">
    <source>
        <dbReference type="Proteomes" id="UP000823773"/>
    </source>
</evidence>
<name>A0ACC5T233_ENSAD</name>
<reference evidence="1" key="1">
    <citation type="submission" date="2021-03" db="EMBL/GenBank/DDBJ databases">
        <title>Genomic Encyclopedia of Type Strains, Phase IV (KMG-IV): sequencing the most valuable type-strain genomes for metagenomic binning, comparative biology and taxonomic classification.</title>
        <authorList>
            <person name="Goeker M."/>
        </authorList>
    </citation>
    <scope>NUCLEOTIDE SEQUENCE</scope>
    <source>
        <strain evidence="1">DSM 18131</strain>
    </source>
</reference>
<accession>A0ACC5T233</accession>
<proteinExistence type="predicted"/>